<dbReference type="OrthoDB" id="9810077at2"/>
<dbReference type="InterPro" id="IPR003593">
    <property type="entry name" value="AAA+_ATPase"/>
</dbReference>
<keyword evidence="9" id="KW-0406">Ion transport</keyword>
<dbReference type="GO" id="GO:0005886">
    <property type="term" value="C:plasma membrane"/>
    <property type="evidence" value="ECO:0007669"/>
    <property type="project" value="UniProtKB-SubCell"/>
</dbReference>
<dbReference type="GO" id="GO:0006826">
    <property type="term" value="P:iron ion transport"/>
    <property type="evidence" value="ECO:0007669"/>
    <property type="project" value="UniProtKB-KW"/>
</dbReference>
<sequence length="264" mass="28245">MSSPAQPPALYELDAVGFSVGGRSILSNLSLRLEQGRIYGLVGPNGSGKSTLIRMLARQQPASAGRIRFMGTEIARIGDRDFARSVAYMPQFTPPAEGMTVRELVALGRFPWHGALGRFGADDAAKVAEAIAQTHLDAMADRLVDSLSGGERQRVWLAMMMAQDTRCLLLDEPTSALDIAAQVDMLGLVRRLSRARGIGAIVVLHDINMAARVCDEILAMRGGALVAQGTPRTIMTGETLGAIYHLPMGILPHPATGEPIGYVQ</sequence>
<keyword evidence="6" id="KW-0547">Nucleotide-binding</keyword>
<name>A0A3S0VEI0_9PROT</name>
<dbReference type="CDD" id="cd03214">
    <property type="entry name" value="ABC_Iron-Siderophores_B12_Hemin"/>
    <property type="match status" value="1"/>
</dbReference>
<evidence type="ECO:0000256" key="1">
    <source>
        <dbReference type="ARBA" id="ARBA00004202"/>
    </source>
</evidence>
<evidence type="ECO:0000256" key="8">
    <source>
        <dbReference type="ARBA" id="ARBA00023004"/>
    </source>
</evidence>
<dbReference type="InterPro" id="IPR017871">
    <property type="entry name" value="ABC_transporter-like_CS"/>
</dbReference>
<keyword evidence="5" id="KW-0410">Iron transport</keyword>
<dbReference type="Pfam" id="PF00005">
    <property type="entry name" value="ABC_tran"/>
    <property type="match status" value="1"/>
</dbReference>
<keyword evidence="13" id="KW-1185">Reference proteome</keyword>
<keyword evidence="4" id="KW-1003">Cell membrane</keyword>
<dbReference type="GO" id="GO:0016887">
    <property type="term" value="F:ATP hydrolysis activity"/>
    <property type="evidence" value="ECO:0007669"/>
    <property type="project" value="InterPro"/>
</dbReference>
<evidence type="ECO:0000256" key="3">
    <source>
        <dbReference type="ARBA" id="ARBA00022448"/>
    </source>
</evidence>
<protein>
    <submittedName>
        <fullName evidence="12">ATP-binding cassette domain-containing protein</fullName>
    </submittedName>
</protein>
<evidence type="ECO:0000256" key="6">
    <source>
        <dbReference type="ARBA" id="ARBA00022741"/>
    </source>
</evidence>
<evidence type="ECO:0000256" key="9">
    <source>
        <dbReference type="ARBA" id="ARBA00023065"/>
    </source>
</evidence>
<dbReference type="InterPro" id="IPR051535">
    <property type="entry name" value="Siderophore_ABC-ATPase"/>
</dbReference>
<dbReference type="SMART" id="SM00382">
    <property type="entry name" value="AAA"/>
    <property type="match status" value="1"/>
</dbReference>
<comment type="subcellular location">
    <subcellularLocation>
        <location evidence="1">Cell membrane</location>
        <topology evidence="1">Peripheral membrane protein</topology>
    </subcellularLocation>
</comment>
<dbReference type="Gene3D" id="3.40.50.300">
    <property type="entry name" value="P-loop containing nucleotide triphosphate hydrolases"/>
    <property type="match status" value="1"/>
</dbReference>
<keyword evidence="7 12" id="KW-0067">ATP-binding</keyword>
<reference evidence="12 13" key="1">
    <citation type="submission" date="2018-12" db="EMBL/GenBank/DDBJ databases">
        <authorList>
            <person name="Yang Y."/>
        </authorList>
    </citation>
    <scope>NUCLEOTIDE SEQUENCE [LARGE SCALE GENOMIC DNA]</scope>
    <source>
        <strain evidence="12 13">GSF71</strain>
    </source>
</reference>
<gene>
    <name evidence="12" type="ORF">EJ913_27350</name>
</gene>
<dbReference type="RefSeq" id="WP_127003911.1">
    <property type="nucleotide sequence ID" value="NZ_JBNPXW010000024.1"/>
</dbReference>
<organism evidence="12 13">
    <name type="scientific">Azospirillum doebereinerae</name>
    <dbReference type="NCBI Taxonomy" id="92933"/>
    <lineage>
        <taxon>Bacteria</taxon>
        <taxon>Pseudomonadati</taxon>
        <taxon>Pseudomonadota</taxon>
        <taxon>Alphaproteobacteria</taxon>
        <taxon>Rhodospirillales</taxon>
        <taxon>Azospirillaceae</taxon>
        <taxon>Azospirillum</taxon>
    </lineage>
</organism>
<evidence type="ECO:0000256" key="10">
    <source>
        <dbReference type="ARBA" id="ARBA00023136"/>
    </source>
</evidence>
<evidence type="ECO:0000256" key="4">
    <source>
        <dbReference type="ARBA" id="ARBA00022475"/>
    </source>
</evidence>
<keyword evidence="3" id="KW-0813">Transport</keyword>
<dbReference type="SUPFAM" id="SSF52540">
    <property type="entry name" value="P-loop containing nucleoside triphosphate hydrolases"/>
    <property type="match status" value="1"/>
</dbReference>
<keyword evidence="8" id="KW-0408">Iron</keyword>
<dbReference type="PANTHER" id="PTHR42771">
    <property type="entry name" value="IRON(3+)-HYDROXAMATE IMPORT ATP-BINDING PROTEIN FHUC"/>
    <property type="match status" value="1"/>
</dbReference>
<feature type="domain" description="ABC transporter" evidence="11">
    <location>
        <begin position="11"/>
        <end position="247"/>
    </location>
</feature>
<comment type="similarity">
    <text evidence="2">Belongs to the ABC transporter superfamily.</text>
</comment>
<evidence type="ECO:0000259" key="11">
    <source>
        <dbReference type="PROSITE" id="PS50893"/>
    </source>
</evidence>
<dbReference type="FunFam" id="3.40.50.300:FF:000134">
    <property type="entry name" value="Iron-enterobactin ABC transporter ATP-binding protein"/>
    <property type="match status" value="1"/>
</dbReference>
<accession>A0A3S0VEI0</accession>
<evidence type="ECO:0000256" key="5">
    <source>
        <dbReference type="ARBA" id="ARBA00022496"/>
    </source>
</evidence>
<dbReference type="PROSITE" id="PS50893">
    <property type="entry name" value="ABC_TRANSPORTER_2"/>
    <property type="match status" value="1"/>
</dbReference>
<dbReference type="InterPro" id="IPR027417">
    <property type="entry name" value="P-loop_NTPase"/>
</dbReference>
<dbReference type="GO" id="GO:0005524">
    <property type="term" value="F:ATP binding"/>
    <property type="evidence" value="ECO:0007669"/>
    <property type="project" value="UniProtKB-KW"/>
</dbReference>
<evidence type="ECO:0000256" key="7">
    <source>
        <dbReference type="ARBA" id="ARBA00022840"/>
    </source>
</evidence>
<evidence type="ECO:0000313" key="13">
    <source>
        <dbReference type="Proteomes" id="UP000280346"/>
    </source>
</evidence>
<evidence type="ECO:0000313" key="12">
    <source>
        <dbReference type="EMBL" id="RUQ63925.1"/>
    </source>
</evidence>
<proteinExistence type="inferred from homology"/>
<dbReference type="PANTHER" id="PTHR42771:SF2">
    <property type="entry name" value="IRON(3+)-HYDROXAMATE IMPORT ATP-BINDING PROTEIN FHUC"/>
    <property type="match status" value="1"/>
</dbReference>
<dbReference type="EMBL" id="RZIJ01000032">
    <property type="protein sequence ID" value="RUQ63925.1"/>
    <property type="molecule type" value="Genomic_DNA"/>
</dbReference>
<evidence type="ECO:0000256" key="2">
    <source>
        <dbReference type="ARBA" id="ARBA00005417"/>
    </source>
</evidence>
<keyword evidence="10" id="KW-0472">Membrane</keyword>
<dbReference type="AlphaFoldDB" id="A0A3S0VEI0"/>
<dbReference type="Proteomes" id="UP000280346">
    <property type="component" value="Unassembled WGS sequence"/>
</dbReference>
<dbReference type="InterPro" id="IPR003439">
    <property type="entry name" value="ABC_transporter-like_ATP-bd"/>
</dbReference>
<dbReference type="PROSITE" id="PS00211">
    <property type="entry name" value="ABC_TRANSPORTER_1"/>
    <property type="match status" value="1"/>
</dbReference>
<comment type="caution">
    <text evidence="12">The sequence shown here is derived from an EMBL/GenBank/DDBJ whole genome shotgun (WGS) entry which is preliminary data.</text>
</comment>